<dbReference type="GO" id="GO:0005730">
    <property type="term" value="C:nucleolus"/>
    <property type="evidence" value="ECO:0007669"/>
    <property type="project" value="TreeGrafter"/>
</dbReference>
<dbReference type="InterPro" id="IPR007109">
    <property type="entry name" value="Brix"/>
</dbReference>
<dbReference type="RefSeq" id="XP_067803079.1">
    <property type="nucleotide sequence ID" value="XM_067947857.1"/>
</dbReference>
<organism evidence="4 5">
    <name type="scientific">Babesia duncani</name>
    <dbReference type="NCBI Taxonomy" id="323732"/>
    <lineage>
        <taxon>Eukaryota</taxon>
        <taxon>Sar</taxon>
        <taxon>Alveolata</taxon>
        <taxon>Apicomplexa</taxon>
        <taxon>Aconoidasida</taxon>
        <taxon>Piroplasmida</taxon>
        <taxon>Babesiidae</taxon>
        <taxon>Babesia</taxon>
    </lineage>
</organism>
<dbReference type="Pfam" id="PF04427">
    <property type="entry name" value="Brix"/>
    <property type="match status" value="1"/>
</dbReference>
<dbReference type="PANTHER" id="PTHR22734:SF3">
    <property type="entry name" value="RIBOSOME PRODUCTION FACTOR 1"/>
    <property type="match status" value="1"/>
</dbReference>
<dbReference type="GO" id="GO:0042134">
    <property type="term" value="F:rRNA primary transcript binding"/>
    <property type="evidence" value="ECO:0007669"/>
    <property type="project" value="InterPro"/>
</dbReference>
<evidence type="ECO:0000313" key="4">
    <source>
        <dbReference type="EMBL" id="KAK2196237.1"/>
    </source>
</evidence>
<feature type="region of interest" description="Disordered" evidence="1">
    <location>
        <begin position="1"/>
        <end position="27"/>
    </location>
</feature>
<dbReference type="GO" id="GO:0000470">
    <property type="term" value="P:maturation of LSU-rRNA"/>
    <property type="evidence" value="ECO:0007669"/>
    <property type="project" value="TreeGrafter"/>
</dbReference>
<accession>A0AAD9PJY5</accession>
<dbReference type="GeneID" id="94337134"/>
<evidence type="ECO:0000313" key="5">
    <source>
        <dbReference type="Proteomes" id="UP001214638"/>
    </source>
</evidence>
<feature type="compositionally biased region" description="Basic and acidic residues" evidence="1">
    <location>
        <begin position="12"/>
        <end position="27"/>
    </location>
</feature>
<dbReference type="EMBL" id="JALLKP010000035">
    <property type="protein sequence ID" value="KAK2194853.1"/>
    <property type="molecule type" value="Genomic_DNA"/>
</dbReference>
<reference evidence="4" key="1">
    <citation type="journal article" date="2023" name="Nat. Microbiol.">
        <title>Babesia duncani multi-omics identifies virulence factors and drug targets.</title>
        <authorList>
            <person name="Singh P."/>
            <person name="Lonardi S."/>
            <person name="Liang Q."/>
            <person name="Vydyam P."/>
            <person name="Khabirova E."/>
            <person name="Fang T."/>
            <person name="Gihaz S."/>
            <person name="Thekkiniath J."/>
            <person name="Munshi M."/>
            <person name="Abel S."/>
            <person name="Ciampossin L."/>
            <person name="Batugedara G."/>
            <person name="Gupta M."/>
            <person name="Lu X.M."/>
            <person name="Lenz T."/>
            <person name="Chakravarty S."/>
            <person name="Cornillot E."/>
            <person name="Hu Y."/>
            <person name="Ma W."/>
            <person name="Gonzalez L.M."/>
            <person name="Sanchez S."/>
            <person name="Estrada K."/>
            <person name="Sanchez-Flores A."/>
            <person name="Montero E."/>
            <person name="Harb O.S."/>
            <person name="Le Roch K.G."/>
            <person name="Mamoun C.B."/>
        </authorList>
    </citation>
    <scope>NUCLEOTIDE SEQUENCE</scope>
    <source>
        <strain evidence="4">WA1</strain>
    </source>
</reference>
<keyword evidence="5" id="KW-1185">Reference proteome</keyword>
<sequence length="275" mass="31523">MKRKAFSASKGPKQEPKTIESARRPDDSLITEVDAELEAEEACDEFAELYNSSVEPRIAITTCRRPCEKVRTFVKELLIMLPNSVYMAVSLLGGLCMQRDEHLLKNIAKTNFTAILLITQGTDKRPNGLYICSLPYGPTSFYRITNLKFAFEMQGGAVALEAPEVVLSNFCTKMGRRVARQLGSIFPQPNSKFQTARDVHAPRRVICFHNQRDCIFFRHHRFAFKNSRRCLLHEIGPKFTLKLTSMQKGALDLKHGLYEYVWRADAHVDRKRFFL</sequence>
<dbReference type="GO" id="GO:0000460">
    <property type="term" value="P:maturation of 5.8S rRNA"/>
    <property type="evidence" value="ECO:0007669"/>
    <property type="project" value="TreeGrafter"/>
</dbReference>
<dbReference type="SMART" id="SM00879">
    <property type="entry name" value="Brix"/>
    <property type="match status" value="1"/>
</dbReference>
<dbReference type="Gene3D" id="3.40.50.10480">
    <property type="entry name" value="Probable brix-domain ribosomal biogenesis protein"/>
    <property type="match status" value="1"/>
</dbReference>
<evidence type="ECO:0000259" key="2">
    <source>
        <dbReference type="PROSITE" id="PS50833"/>
    </source>
</evidence>
<dbReference type="KEGG" id="bdw:94337134"/>
<dbReference type="PANTHER" id="PTHR22734">
    <property type="entry name" value="U3 SMALL NUCLEOLAR RIBONUCLEOPROTEIN PROTEIN IMP4"/>
    <property type="match status" value="1"/>
</dbReference>
<dbReference type="InterPro" id="IPR044281">
    <property type="entry name" value="IMP4/RPF1"/>
</dbReference>
<dbReference type="Proteomes" id="UP001214638">
    <property type="component" value="Unassembled WGS sequence"/>
</dbReference>
<name>A0AAD9PJY5_9APIC</name>
<dbReference type="GO" id="GO:0030687">
    <property type="term" value="C:preribosome, large subunit precursor"/>
    <property type="evidence" value="ECO:0007669"/>
    <property type="project" value="TreeGrafter"/>
</dbReference>
<comment type="caution">
    <text evidence="4">The sequence shown here is derived from an EMBL/GenBank/DDBJ whole genome shotgun (WGS) entry which is preliminary data.</text>
</comment>
<gene>
    <name evidence="4" type="ORF">BdWA1_002837</name>
    <name evidence="3" type="ORF">BdWA1_003670</name>
</gene>
<dbReference type="PROSITE" id="PS50833">
    <property type="entry name" value="BRIX"/>
    <property type="match status" value="1"/>
</dbReference>
<feature type="domain" description="Brix" evidence="2">
    <location>
        <begin position="56"/>
        <end position="252"/>
    </location>
</feature>
<dbReference type="SUPFAM" id="SSF52954">
    <property type="entry name" value="Class II aaRS ABD-related"/>
    <property type="match status" value="1"/>
</dbReference>
<evidence type="ECO:0000256" key="1">
    <source>
        <dbReference type="SAM" id="MobiDB-lite"/>
    </source>
</evidence>
<protein>
    <submittedName>
        <fullName evidence="4">Bifunctional Brix domain/U3 snoRNP protein-Ribosome production factor 1</fullName>
    </submittedName>
</protein>
<evidence type="ECO:0000313" key="3">
    <source>
        <dbReference type="EMBL" id="KAK2194853.1"/>
    </source>
</evidence>
<proteinExistence type="predicted"/>
<dbReference type="EMBL" id="JALLKP010000003">
    <property type="protein sequence ID" value="KAK2196237.1"/>
    <property type="molecule type" value="Genomic_DNA"/>
</dbReference>
<dbReference type="AlphaFoldDB" id="A0AAD9PJY5"/>